<comment type="caution">
    <text evidence="2">The sequence shown here is derived from an EMBL/GenBank/DDBJ whole genome shotgun (WGS) entry which is preliminary data.</text>
</comment>
<name>A0A7X1I068_9ACTN</name>
<evidence type="ECO:0000256" key="1">
    <source>
        <dbReference type="SAM" id="Phobius"/>
    </source>
</evidence>
<dbReference type="EMBL" id="JACMHY010000005">
    <property type="protein sequence ID" value="MBC2866415.1"/>
    <property type="molecule type" value="Genomic_DNA"/>
</dbReference>
<dbReference type="Proteomes" id="UP000517694">
    <property type="component" value="Unassembled WGS sequence"/>
</dbReference>
<keyword evidence="1" id="KW-0472">Membrane</keyword>
<dbReference type="AlphaFoldDB" id="A0A7X1I068"/>
<feature type="transmembrane region" description="Helical" evidence="1">
    <location>
        <begin position="111"/>
        <end position="130"/>
    </location>
</feature>
<keyword evidence="1" id="KW-1133">Transmembrane helix</keyword>
<proteinExistence type="predicted"/>
<keyword evidence="1" id="KW-0812">Transmembrane</keyword>
<accession>A0A7X1I068</accession>
<protein>
    <submittedName>
        <fullName evidence="2">Uncharacterized protein</fullName>
    </submittedName>
</protein>
<keyword evidence="3" id="KW-1185">Reference proteome</keyword>
<sequence>MHAGLALTVLATIATYVDRGTTHLLADHIRAGYPDYSQARVDSAVTAYLVVSSVIGALGALGWLTAAWAVDAGKRWARPVATVMFVLGAGVGLAGLLTKDTSGATGLPPELGWAGMMPCLAGVLAVTSLWRRRRPT</sequence>
<organism evidence="2 3">
    <name type="scientific">Streptomyces mexicanus</name>
    <dbReference type="NCBI Taxonomy" id="178566"/>
    <lineage>
        <taxon>Bacteria</taxon>
        <taxon>Bacillati</taxon>
        <taxon>Actinomycetota</taxon>
        <taxon>Actinomycetes</taxon>
        <taxon>Kitasatosporales</taxon>
        <taxon>Streptomycetaceae</taxon>
        <taxon>Streptomyces</taxon>
    </lineage>
</organism>
<feature type="transmembrane region" description="Helical" evidence="1">
    <location>
        <begin position="80"/>
        <end position="99"/>
    </location>
</feature>
<reference evidence="2 3" key="1">
    <citation type="submission" date="2020-08" db="EMBL/GenBank/DDBJ databases">
        <title>Whole-Genome Sequence of French Clinical Streptomyces mexicanus Strain Q0842.</title>
        <authorList>
            <person name="Boxberger M."/>
            <person name="La Scola B."/>
        </authorList>
    </citation>
    <scope>NUCLEOTIDE SEQUENCE [LARGE SCALE GENOMIC DNA]</scope>
    <source>
        <strain evidence="2 3">Marseille-Q0842</strain>
    </source>
</reference>
<evidence type="ECO:0000313" key="2">
    <source>
        <dbReference type="EMBL" id="MBC2866415.1"/>
    </source>
</evidence>
<feature type="transmembrane region" description="Helical" evidence="1">
    <location>
        <begin position="43"/>
        <end position="68"/>
    </location>
</feature>
<evidence type="ECO:0000313" key="3">
    <source>
        <dbReference type="Proteomes" id="UP000517694"/>
    </source>
</evidence>
<gene>
    <name evidence="2" type="ORF">H1R13_15955</name>
</gene>